<keyword evidence="1" id="KW-0175">Coiled coil</keyword>
<evidence type="ECO:0000313" key="2">
    <source>
        <dbReference type="EMBL" id="PWA13230.1"/>
    </source>
</evidence>
<proteinExistence type="predicted"/>
<dbReference type="InterPro" id="IPR025004">
    <property type="entry name" value="SenN/SenS"/>
</dbReference>
<gene>
    <name evidence="2" type="ORF">DCC39_01935</name>
</gene>
<evidence type="ECO:0000256" key="1">
    <source>
        <dbReference type="SAM" id="Coils"/>
    </source>
</evidence>
<accession>A0A2U1K6T0</accession>
<comment type="caution">
    <text evidence="2">The sequence shown here is derived from an EMBL/GenBank/DDBJ whole genome shotgun (WGS) entry which is preliminary data.</text>
</comment>
<feature type="coiled-coil region" evidence="1">
    <location>
        <begin position="10"/>
        <end position="47"/>
    </location>
</feature>
<evidence type="ECO:0000313" key="3">
    <source>
        <dbReference type="Proteomes" id="UP000245998"/>
    </source>
</evidence>
<dbReference type="RefSeq" id="WP_116553191.1">
    <property type="nucleotide sequence ID" value="NZ_QCZG01000002.1"/>
</dbReference>
<organism evidence="2 3">
    <name type="scientific">Pueribacillus theae</name>
    <dbReference type="NCBI Taxonomy" id="2171751"/>
    <lineage>
        <taxon>Bacteria</taxon>
        <taxon>Bacillati</taxon>
        <taxon>Bacillota</taxon>
        <taxon>Bacilli</taxon>
        <taxon>Bacillales</taxon>
        <taxon>Bacillaceae</taxon>
        <taxon>Pueribacillus</taxon>
    </lineage>
</organism>
<keyword evidence="3" id="KW-1185">Reference proteome</keyword>
<dbReference type="Pfam" id="PF13040">
    <property type="entry name" value="Fur_reg_FbpB"/>
    <property type="match status" value="1"/>
</dbReference>
<protein>
    <submittedName>
        <fullName evidence="2">FbpB family small basic protein</fullName>
    </submittedName>
</protein>
<dbReference type="Proteomes" id="UP000245998">
    <property type="component" value="Unassembled WGS sequence"/>
</dbReference>
<reference evidence="2 3" key="1">
    <citation type="submission" date="2018-04" db="EMBL/GenBank/DDBJ databases">
        <title>Camelliibacillus theae gen. nov., sp. nov., isolated from Pu'er tea.</title>
        <authorList>
            <person name="Niu L."/>
        </authorList>
    </citation>
    <scope>NUCLEOTIDE SEQUENCE [LARGE SCALE GENOMIC DNA]</scope>
    <source>
        <strain evidence="2 3">T8</strain>
    </source>
</reference>
<name>A0A2U1K6T0_9BACI</name>
<sequence length="52" mass="6298">MRKVKMFTFKELVSKNKEELLRNNKEMERIEKQIDEKHSRKIKVERAGSGSY</sequence>
<dbReference type="OrthoDB" id="2991278at2"/>
<dbReference type="EMBL" id="QCZG01000002">
    <property type="protein sequence ID" value="PWA13230.1"/>
    <property type="molecule type" value="Genomic_DNA"/>
</dbReference>
<dbReference type="AlphaFoldDB" id="A0A2U1K6T0"/>